<dbReference type="Proteomes" id="UP000704712">
    <property type="component" value="Unassembled WGS sequence"/>
</dbReference>
<proteinExistence type="predicted"/>
<name>A0A8S9V899_PHYIN</name>
<dbReference type="EMBL" id="JAACNO010000281">
    <property type="protein sequence ID" value="KAF4148377.1"/>
    <property type="molecule type" value="Genomic_DNA"/>
</dbReference>
<dbReference type="AlphaFoldDB" id="A0A8S9V899"/>
<dbReference type="PANTHER" id="PTHR37069:SF2">
    <property type="entry name" value="PIGGYBAC TRANSPOSABLE ELEMENT-DERIVED PROTEIN DOMAIN-CONTAINING PROTEIN"/>
    <property type="match status" value="1"/>
</dbReference>
<dbReference type="PANTHER" id="PTHR37069">
    <property type="entry name" value="DDE_TNP_1_7 DOMAIN-CONTAINING PROTEIN"/>
    <property type="match status" value="1"/>
</dbReference>
<gene>
    <name evidence="1" type="ORF">GN958_ATG02411</name>
</gene>
<protein>
    <submittedName>
        <fullName evidence="1">Uncharacterized protein</fullName>
    </submittedName>
</protein>
<organism evidence="1 2">
    <name type="scientific">Phytophthora infestans</name>
    <name type="common">Potato late blight agent</name>
    <name type="synonym">Botrytis infestans</name>
    <dbReference type="NCBI Taxonomy" id="4787"/>
    <lineage>
        <taxon>Eukaryota</taxon>
        <taxon>Sar</taxon>
        <taxon>Stramenopiles</taxon>
        <taxon>Oomycota</taxon>
        <taxon>Peronosporomycetes</taxon>
        <taxon>Peronosporales</taxon>
        <taxon>Peronosporaceae</taxon>
        <taxon>Phytophthora</taxon>
    </lineage>
</organism>
<sequence length="257" mass="27992">MCAAREKRRAERIVDGGTPTWRHIWSQLKASGWKHKKPPASSIETRWKFIPPGGKANGIEGKDYFLGEDRVCAHYASVHSMAAAEALSSACSAKAPTPSSTEVANSTTSIGPSVEELQATSQVLTESTAPGRCDSLPRLSASSSSMNGMYSQRLYLDCLTYWCMACGADDRGGIFSSEDEDDEYELVSRDRVVRSSPTVHTSIETSLFGSSDEDDSDDEVAIDEGEVVIVDDDNGDSDYEDGAFFLYPVYTTYAYPV</sequence>
<accession>A0A8S9V899</accession>
<comment type="caution">
    <text evidence="1">The sequence shown here is derived from an EMBL/GenBank/DDBJ whole genome shotgun (WGS) entry which is preliminary data.</text>
</comment>
<evidence type="ECO:0000313" key="2">
    <source>
        <dbReference type="Proteomes" id="UP000704712"/>
    </source>
</evidence>
<reference evidence="1" key="1">
    <citation type="submission" date="2020-03" db="EMBL/GenBank/DDBJ databases">
        <title>Hybrid Assembly of Korean Phytophthora infestans isolates.</title>
        <authorList>
            <person name="Prokchorchik M."/>
            <person name="Lee Y."/>
            <person name="Seo J."/>
            <person name="Cho J.-H."/>
            <person name="Park Y.-E."/>
            <person name="Jang D.-C."/>
            <person name="Im J.-S."/>
            <person name="Choi J.-G."/>
            <person name="Park H.-J."/>
            <person name="Lee G.-B."/>
            <person name="Lee Y.-G."/>
            <person name="Hong S.-Y."/>
            <person name="Cho K."/>
            <person name="Sohn K.H."/>
        </authorList>
    </citation>
    <scope>NUCLEOTIDE SEQUENCE</scope>
    <source>
        <strain evidence="1">KR_2_A2</strain>
    </source>
</reference>
<evidence type="ECO:0000313" key="1">
    <source>
        <dbReference type="EMBL" id="KAF4148377.1"/>
    </source>
</evidence>